<evidence type="ECO:0000313" key="3">
    <source>
        <dbReference type="Proteomes" id="UP001142393"/>
    </source>
</evidence>
<evidence type="ECO:0000313" key="2">
    <source>
        <dbReference type="EMBL" id="KAJ3745718.1"/>
    </source>
</evidence>
<dbReference type="Proteomes" id="UP001142393">
    <property type="component" value="Unassembled WGS sequence"/>
</dbReference>
<evidence type="ECO:0000256" key="1">
    <source>
        <dbReference type="SAM" id="MobiDB-lite"/>
    </source>
</evidence>
<gene>
    <name evidence="2" type="ORF">DFH05DRAFT_1542585</name>
</gene>
<keyword evidence="3" id="KW-1185">Reference proteome</keyword>
<protein>
    <submittedName>
        <fullName evidence="2">Uncharacterized protein</fullName>
    </submittedName>
</protein>
<sequence length="383" mass="43407">MANRLEFDPALMPCPDFTDEFYGAFRNSLIIDPNHAGITDDQGAANHLREQWEVVNTRLREQYQAQMIADQEDANRRREEADEVQRQREAEDRERLLEQTREVEKKRIPAYSFVSGEGAHRKPLRIHPYAEKLMAARKYVPLWYFLPDAALEAKERAKEVMDTNHFQIANEGGESSSGALVLVGTHSIRASPNAIPDTRLTWSQVILARGAFLKALSLGDWPNEHVKMFAEFFACMDTSEELNAKGGVRALVLYQAEMRLDWFKANERQKPYDLAVTNTEVLEDCWKTVRREEFEKTLKGTDLAIGIDNLFLTNSTGNPPPLPPPLVSQTRTKRPDSRIVTTIWTSPTPRIVVACVIHIVAARIDPVMIRTVTASLPPALTLS</sequence>
<comment type="caution">
    <text evidence="2">The sequence shown here is derived from an EMBL/GenBank/DDBJ whole genome shotgun (WGS) entry which is preliminary data.</text>
</comment>
<feature type="region of interest" description="Disordered" evidence="1">
    <location>
        <begin position="70"/>
        <end position="93"/>
    </location>
</feature>
<name>A0A9W8P2K9_9AGAR</name>
<proteinExistence type="predicted"/>
<feature type="compositionally biased region" description="Basic and acidic residues" evidence="1">
    <location>
        <begin position="73"/>
        <end position="93"/>
    </location>
</feature>
<dbReference type="EMBL" id="JANVFU010000005">
    <property type="protein sequence ID" value="KAJ3745718.1"/>
    <property type="molecule type" value="Genomic_DNA"/>
</dbReference>
<dbReference type="AlphaFoldDB" id="A0A9W8P2K9"/>
<reference evidence="2 3" key="1">
    <citation type="journal article" date="2023" name="Proc. Natl. Acad. Sci. U.S.A.">
        <title>A global phylogenomic analysis of the shiitake genus Lentinula.</title>
        <authorList>
            <person name="Sierra-Patev S."/>
            <person name="Min B."/>
            <person name="Naranjo-Ortiz M."/>
            <person name="Looney B."/>
            <person name="Konkel Z."/>
            <person name="Slot J.C."/>
            <person name="Sakamoto Y."/>
            <person name="Steenwyk J.L."/>
            <person name="Rokas A."/>
            <person name="Carro J."/>
            <person name="Camarero S."/>
            <person name="Ferreira P."/>
            <person name="Molpeceres G."/>
            <person name="Ruiz-Duenas F.J."/>
            <person name="Serrano A."/>
            <person name="Henrissat B."/>
            <person name="Drula E."/>
            <person name="Hughes K.W."/>
            <person name="Mata J.L."/>
            <person name="Ishikawa N.K."/>
            <person name="Vargas-Isla R."/>
            <person name="Ushijima S."/>
            <person name="Smith C.A."/>
            <person name="Donoghue J."/>
            <person name="Ahrendt S."/>
            <person name="Andreopoulos W."/>
            <person name="He G."/>
            <person name="LaButti K."/>
            <person name="Lipzen A."/>
            <person name="Ng V."/>
            <person name="Riley R."/>
            <person name="Sandor L."/>
            <person name="Barry K."/>
            <person name="Martinez A.T."/>
            <person name="Xiao Y."/>
            <person name="Gibbons J.G."/>
            <person name="Terashima K."/>
            <person name="Grigoriev I.V."/>
            <person name="Hibbett D."/>
        </authorList>
    </citation>
    <scope>NUCLEOTIDE SEQUENCE [LARGE SCALE GENOMIC DNA]</scope>
    <source>
        <strain evidence="2 3">TFB7810</strain>
    </source>
</reference>
<organism evidence="2 3">
    <name type="scientific">Lentinula detonsa</name>
    <dbReference type="NCBI Taxonomy" id="2804962"/>
    <lineage>
        <taxon>Eukaryota</taxon>
        <taxon>Fungi</taxon>
        <taxon>Dikarya</taxon>
        <taxon>Basidiomycota</taxon>
        <taxon>Agaricomycotina</taxon>
        <taxon>Agaricomycetes</taxon>
        <taxon>Agaricomycetidae</taxon>
        <taxon>Agaricales</taxon>
        <taxon>Marasmiineae</taxon>
        <taxon>Omphalotaceae</taxon>
        <taxon>Lentinula</taxon>
    </lineage>
</organism>
<accession>A0A9W8P2K9</accession>